<dbReference type="GO" id="GO:0016829">
    <property type="term" value="F:lyase activity"/>
    <property type="evidence" value="ECO:0007669"/>
    <property type="project" value="UniProtKB-KW"/>
</dbReference>
<evidence type="ECO:0000256" key="2">
    <source>
        <dbReference type="ARBA" id="ARBA00009409"/>
    </source>
</evidence>
<evidence type="ECO:0000256" key="3">
    <source>
        <dbReference type="ARBA" id="ARBA00022723"/>
    </source>
</evidence>
<dbReference type="GO" id="GO:0034039">
    <property type="term" value="F:8-oxo-7,8-dihydroguanine DNA N-glycosylase activity"/>
    <property type="evidence" value="ECO:0007669"/>
    <property type="project" value="TreeGrafter"/>
</dbReference>
<dbReference type="InterPro" id="IPR000214">
    <property type="entry name" value="Znf_DNA_glyclase/AP_lyase"/>
</dbReference>
<evidence type="ECO:0000256" key="9">
    <source>
        <dbReference type="ARBA" id="ARBA00023204"/>
    </source>
</evidence>
<dbReference type="Pfam" id="PF06831">
    <property type="entry name" value="H2TH"/>
    <property type="match status" value="1"/>
</dbReference>
<dbReference type="PROSITE" id="PS51068">
    <property type="entry name" value="FPG_CAT"/>
    <property type="match status" value="1"/>
</dbReference>
<dbReference type="InterPro" id="IPR012319">
    <property type="entry name" value="FPG_cat"/>
</dbReference>
<evidence type="ECO:0000256" key="4">
    <source>
        <dbReference type="ARBA" id="ARBA00022763"/>
    </source>
</evidence>
<evidence type="ECO:0000256" key="1">
    <source>
        <dbReference type="ARBA" id="ARBA00001668"/>
    </source>
</evidence>
<evidence type="ECO:0000256" key="10">
    <source>
        <dbReference type="ARBA" id="ARBA00023239"/>
    </source>
</evidence>
<feature type="domain" description="Formamidopyrimidine-DNA glycosylase catalytic" evidence="15">
    <location>
        <begin position="2"/>
        <end position="166"/>
    </location>
</feature>
<keyword evidence="3" id="KW-0479">Metal-binding</keyword>
<dbReference type="EC" id="3.2.2.23" evidence="16"/>
<keyword evidence="10" id="KW-0456">Lyase</keyword>
<dbReference type="SUPFAM" id="SSF57716">
    <property type="entry name" value="Glucocorticoid receptor-like (DNA-binding domain)"/>
    <property type="match status" value="1"/>
</dbReference>
<dbReference type="InterPro" id="IPR015886">
    <property type="entry name" value="H2TH_FPG"/>
</dbReference>
<keyword evidence="5 13" id="KW-0863">Zinc-finger</keyword>
<keyword evidence="11" id="KW-0511">Multifunctional enzyme</keyword>
<evidence type="ECO:0000259" key="14">
    <source>
        <dbReference type="PROSITE" id="PS51066"/>
    </source>
</evidence>
<evidence type="ECO:0000256" key="8">
    <source>
        <dbReference type="ARBA" id="ARBA00023125"/>
    </source>
</evidence>
<keyword evidence="9" id="KW-0234">DNA repair</keyword>
<keyword evidence="12 16" id="KW-0326">Glycosidase</keyword>
<sequence>MPELPDIVRYVASLDRLLKGQAIAGVRVRSPFVLRTFEPAIEQIIGHEVRGFSRRGKRIVWELNDGPFLVFHLMIAGRFHWRKPGYGGRSKADLLAIDFADGVMTLTEVSAQKRAGVWLVASRDEVDALDPGGLDVLNSSQAAFAEALSATNNTLKRALTDPRRFDGIGNAYSDEILHAARLSPLRRTQQLSAEEVLRLWQAARQTLSAWIDRLAAERPDRFPEKVTAFHPQMAVHGKFGQACPVCGAPVQRIRYASNECNYCARCQTEGKVLSDRSLARLLKDDWPATIEELEDPTTNNDRQG</sequence>
<evidence type="ECO:0000256" key="13">
    <source>
        <dbReference type="PROSITE-ProRule" id="PRU00391"/>
    </source>
</evidence>
<dbReference type="SUPFAM" id="SSF46946">
    <property type="entry name" value="S13-like H2TH domain"/>
    <property type="match status" value="1"/>
</dbReference>
<dbReference type="Gene3D" id="1.10.8.50">
    <property type="match status" value="1"/>
</dbReference>
<evidence type="ECO:0000259" key="15">
    <source>
        <dbReference type="PROSITE" id="PS51068"/>
    </source>
</evidence>
<dbReference type="Pfam" id="PF01149">
    <property type="entry name" value="Fapy_DNA_glyco"/>
    <property type="match status" value="1"/>
</dbReference>
<evidence type="ECO:0000313" key="16">
    <source>
        <dbReference type="EMBL" id="TWT42933.1"/>
    </source>
</evidence>
<dbReference type="AlphaFoldDB" id="A0A5C5VYA7"/>
<dbReference type="GO" id="GO:0008270">
    <property type="term" value="F:zinc ion binding"/>
    <property type="evidence" value="ECO:0007669"/>
    <property type="project" value="UniProtKB-KW"/>
</dbReference>
<comment type="similarity">
    <text evidence="2">Belongs to the FPG family.</text>
</comment>
<dbReference type="GO" id="GO:0003906">
    <property type="term" value="F:DNA-(apurinic or apyrimidinic site) endonuclease activity"/>
    <property type="evidence" value="ECO:0007669"/>
    <property type="project" value="InterPro"/>
</dbReference>
<comment type="catalytic activity">
    <reaction evidence="1">
        <text>Hydrolysis of DNA containing ring-opened 7-methylguanine residues, releasing 2,6-diamino-4-hydroxy-5-(N-methyl)formamidopyrimidine.</text>
        <dbReference type="EC" id="3.2.2.23"/>
    </reaction>
</comment>
<dbReference type="RefSeq" id="WP_146574805.1">
    <property type="nucleotide sequence ID" value="NZ_SJPH01000005.1"/>
</dbReference>
<dbReference type="SUPFAM" id="SSF81624">
    <property type="entry name" value="N-terminal domain of MutM-like DNA repair proteins"/>
    <property type="match status" value="1"/>
</dbReference>
<dbReference type="PROSITE" id="PS51066">
    <property type="entry name" value="ZF_FPG_2"/>
    <property type="match status" value="1"/>
</dbReference>
<dbReference type="CDD" id="cd08973">
    <property type="entry name" value="BaFpgNei_N_1"/>
    <property type="match status" value="1"/>
</dbReference>
<evidence type="ECO:0000256" key="7">
    <source>
        <dbReference type="ARBA" id="ARBA00022833"/>
    </source>
</evidence>
<dbReference type="GO" id="GO:0006284">
    <property type="term" value="P:base-excision repair"/>
    <property type="evidence" value="ECO:0007669"/>
    <property type="project" value="InterPro"/>
</dbReference>
<protein>
    <submittedName>
        <fullName evidence="16">Formamidopyrimidine-DNA glycosylase</fullName>
        <ecNumber evidence="16">3.2.2.23</ecNumber>
    </submittedName>
</protein>
<evidence type="ECO:0000313" key="17">
    <source>
        <dbReference type="Proteomes" id="UP000318995"/>
    </source>
</evidence>
<dbReference type="GO" id="GO:0003684">
    <property type="term" value="F:damaged DNA binding"/>
    <property type="evidence" value="ECO:0007669"/>
    <property type="project" value="InterPro"/>
</dbReference>
<reference evidence="16 17" key="1">
    <citation type="submission" date="2019-02" db="EMBL/GenBank/DDBJ databases">
        <title>Deep-cultivation of Planctomycetes and their phenomic and genomic characterization uncovers novel biology.</title>
        <authorList>
            <person name="Wiegand S."/>
            <person name="Jogler M."/>
            <person name="Boedeker C."/>
            <person name="Pinto D."/>
            <person name="Vollmers J."/>
            <person name="Rivas-Marin E."/>
            <person name="Kohn T."/>
            <person name="Peeters S.H."/>
            <person name="Heuer A."/>
            <person name="Rast P."/>
            <person name="Oberbeckmann S."/>
            <person name="Bunk B."/>
            <person name="Jeske O."/>
            <person name="Meyerdierks A."/>
            <person name="Storesund J.E."/>
            <person name="Kallscheuer N."/>
            <person name="Luecker S."/>
            <person name="Lage O.M."/>
            <person name="Pohl T."/>
            <person name="Merkel B.J."/>
            <person name="Hornburger P."/>
            <person name="Mueller R.-W."/>
            <person name="Bruemmer F."/>
            <person name="Labrenz M."/>
            <person name="Spormann A.M."/>
            <person name="Op Den Camp H."/>
            <person name="Overmann J."/>
            <person name="Amann R."/>
            <person name="Jetten M.S.M."/>
            <person name="Mascher T."/>
            <person name="Medema M.H."/>
            <person name="Devos D.P."/>
            <person name="Kaster A.-K."/>
            <person name="Ovreas L."/>
            <person name="Rohde M."/>
            <person name="Galperin M.Y."/>
            <person name="Jogler C."/>
        </authorList>
    </citation>
    <scope>NUCLEOTIDE SEQUENCE [LARGE SCALE GENOMIC DNA]</scope>
    <source>
        <strain evidence="16 17">Pla111</strain>
    </source>
</reference>
<name>A0A5C5VYA7_9BACT</name>
<dbReference type="Proteomes" id="UP000318995">
    <property type="component" value="Unassembled WGS sequence"/>
</dbReference>
<evidence type="ECO:0000256" key="5">
    <source>
        <dbReference type="ARBA" id="ARBA00022771"/>
    </source>
</evidence>
<organism evidence="16 17">
    <name type="scientific">Botrimarina hoheduenensis</name>
    <dbReference type="NCBI Taxonomy" id="2528000"/>
    <lineage>
        <taxon>Bacteria</taxon>
        <taxon>Pseudomonadati</taxon>
        <taxon>Planctomycetota</taxon>
        <taxon>Planctomycetia</taxon>
        <taxon>Pirellulales</taxon>
        <taxon>Lacipirellulaceae</taxon>
        <taxon>Botrimarina</taxon>
    </lineage>
</organism>
<gene>
    <name evidence="16" type="primary">mutM_3</name>
    <name evidence="16" type="ORF">Pla111_25710</name>
</gene>
<dbReference type="InterPro" id="IPR035937">
    <property type="entry name" value="FPG_N"/>
</dbReference>
<keyword evidence="17" id="KW-1185">Reference proteome</keyword>
<accession>A0A5C5VYA7</accession>
<keyword evidence="8" id="KW-0238">DNA-binding</keyword>
<feature type="domain" description="FPG-type" evidence="14">
    <location>
        <begin position="234"/>
        <end position="268"/>
    </location>
</feature>
<evidence type="ECO:0000256" key="6">
    <source>
        <dbReference type="ARBA" id="ARBA00022801"/>
    </source>
</evidence>
<comment type="caution">
    <text evidence="16">The sequence shown here is derived from an EMBL/GenBank/DDBJ whole genome shotgun (WGS) entry which is preliminary data.</text>
</comment>
<dbReference type="Gene3D" id="3.20.190.10">
    <property type="entry name" value="MutM-like, N-terminal"/>
    <property type="match status" value="1"/>
</dbReference>
<dbReference type="SMART" id="SM01232">
    <property type="entry name" value="H2TH"/>
    <property type="match status" value="1"/>
</dbReference>
<dbReference type="OrthoDB" id="9800855at2"/>
<dbReference type="EMBL" id="SJPH01000005">
    <property type="protein sequence ID" value="TWT42933.1"/>
    <property type="molecule type" value="Genomic_DNA"/>
</dbReference>
<proteinExistence type="inferred from homology"/>
<keyword evidence="7" id="KW-0862">Zinc</keyword>
<dbReference type="PANTHER" id="PTHR22993:SF9">
    <property type="entry name" value="FORMAMIDOPYRIMIDINE-DNA GLYCOSYLASE"/>
    <property type="match status" value="1"/>
</dbReference>
<dbReference type="SMART" id="SM00898">
    <property type="entry name" value="Fapy_DNA_glyco"/>
    <property type="match status" value="1"/>
</dbReference>
<dbReference type="InterPro" id="IPR010979">
    <property type="entry name" value="Ribosomal_uS13-like_H2TH"/>
</dbReference>
<dbReference type="PANTHER" id="PTHR22993">
    <property type="entry name" value="FORMAMIDOPYRIMIDINE-DNA GLYCOSYLASE"/>
    <property type="match status" value="1"/>
</dbReference>
<evidence type="ECO:0000256" key="12">
    <source>
        <dbReference type="ARBA" id="ARBA00023295"/>
    </source>
</evidence>
<evidence type="ECO:0000256" key="11">
    <source>
        <dbReference type="ARBA" id="ARBA00023268"/>
    </source>
</evidence>
<keyword evidence="4" id="KW-0227">DNA damage</keyword>
<keyword evidence="6 16" id="KW-0378">Hydrolase</keyword>